<organism evidence="5 6">
    <name type="scientific">Mycolicibacterium peregrinum</name>
    <name type="common">Mycobacterium peregrinum</name>
    <dbReference type="NCBI Taxonomy" id="43304"/>
    <lineage>
        <taxon>Bacteria</taxon>
        <taxon>Bacillati</taxon>
        <taxon>Actinomycetota</taxon>
        <taxon>Actinomycetes</taxon>
        <taxon>Mycobacteriales</taxon>
        <taxon>Mycobacteriaceae</taxon>
        <taxon>Mycolicibacterium</taxon>
    </lineage>
</organism>
<comment type="similarity">
    <text evidence="1">Belongs to the type-I restriction system S methylase family.</text>
</comment>
<sequence length="416" mass="46738">MSTTTVQTVQPTTWLPTVPAGWTVRPLWSMFERIKDVDHPDEQMLSVFRDYGVVAKSSRDNLNQTAENRSIYQLVHPGWLVTNRMKAWQGSVGISPLRGIVSGHYICFAPRHAQNPDYLNWLFRSVPYTHAYALISRGVRIGQVEIDNDSYRQLPVLLPPVEEQRGVAEFLDRETARIDTLIEEQKRLIDMLQERRTSVARTCVPDPRSGSVAADKLGRRTRIGNGSTPRRENEAFWENGHIPWLNSSVVNQDRVGAATQFVTDAAVTQCHLPFVPPGSLLVALTGQGKTRGMATVLDIEATINQHVAYVTPDADFWDSEYLLWSLTAAYAELRAISDENGSTKGALTCEELKRFRVAHPPLVEQRRIATHLSEQTSKIDTLIAETEQFIELARERRSALITAAVTGQIDVRKEVA</sequence>
<evidence type="ECO:0000259" key="4">
    <source>
        <dbReference type="Pfam" id="PF01420"/>
    </source>
</evidence>
<feature type="domain" description="Type I restriction modification DNA specificity" evidence="4">
    <location>
        <begin position="223"/>
        <end position="385"/>
    </location>
</feature>
<proteinExistence type="inferred from homology"/>
<dbReference type="InterPro" id="IPR052021">
    <property type="entry name" value="Type-I_RS_S_subunit"/>
</dbReference>
<dbReference type="RefSeq" id="WP_064884989.1">
    <property type="nucleotide sequence ID" value="NZ_LZSY01000120.1"/>
</dbReference>
<dbReference type="EMBL" id="LZSY01000120">
    <property type="protein sequence ID" value="OBB87549.1"/>
    <property type="molecule type" value="Genomic_DNA"/>
</dbReference>
<dbReference type="PANTHER" id="PTHR30408:SF12">
    <property type="entry name" value="TYPE I RESTRICTION ENZYME MJAVIII SPECIFICITY SUBUNIT"/>
    <property type="match status" value="1"/>
</dbReference>
<evidence type="ECO:0000313" key="6">
    <source>
        <dbReference type="Proteomes" id="UP000094008"/>
    </source>
</evidence>
<evidence type="ECO:0000256" key="3">
    <source>
        <dbReference type="ARBA" id="ARBA00023125"/>
    </source>
</evidence>
<accession>A0A1A0VWH7</accession>
<dbReference type="InterPro" id="IPR000055">
    <property type="entry name" value="Restrct_endonuc_typeI_TRD"/>
</dbReference>
<dbReference type="Gene3D" id="1.10.287.1120">
    <property type="entry name" value="Bipartite methylase S protein"/>
    <property type="match status" value="1"/>
</dbReference>
<dbReference type="Proteomes" id="UP000094008">
    <property type="component" value="Unassembled WGS sequence"/>
</dbReference>
<dbReference type="SUPFAM" id="SSF116734">
    <property type="entry name" value="DNA methylase specificity domain"/>
    <property type="match status" value="2"/>
</dbReference>
<keyword evidence="2" id="KW-0680">Restriction system</keyword>
<dbReference type="InterPro" id="IPR044946">
    <property type="entry name" value="Restrct_endonuc_typeI_TRD_sf"/>
</dbReference>
<protein>
    <recommendedName>
        <fullName evidence="4">Type I restriction modification DNA specificity domain-containing protein</fullName>
    </recommendedName>
</protein>
<dbReference type="Pfam" id="PF01420">
    <property type="entry name" value="Methylase_S"/>
    <property type="match status" value="1"/>
</dbReference>
<dbReference type="GO" id="GO:0003677">
    <property type="term" value="F:DNA binding"/>
    <property type="evidence" value="ECO:0007669"/>
    <property type="project" value="UniProtKB-KW"/>
</dbReference>
<evidence type="ECO:0000256" key="2">
    <source>
        <dbReference type="ARBA" id="ARBA00022747"/>
    </source>
</evidence>
<reference evidence="6" key="1">
    <citation type="submission" date="2016-06" db="EMBL/GenBank/DDBJ databases">
        <authorList>
            <person name="Sutton G."/>
            <person name="Brinkac L."/>
            <person name="Sanka R."/>
            <person name="Adams M."/>
            <person name="Lau E."/>
            <person name="Mehaffy C."/>
            <person name="Tameris M."/>
            <person name="Hatherill M."/>
            <person name="Hanekom W."/>
            <person name="Mahomed H."/>
            <person name="Mcshane H."/>
        </authorList>
    </citation>
    <scope>NUCLEOTIDE SEQUENCE [LARGE SCALE GENOMIC DNA]</scope>
    <source>
        <strain evidence="6">852002-10433_SCH5171157</strain>
    </source>
</reference>
<name>A0A1A0VWH7_MYCPR</name>
<evidence type="ECO:0000313" key="5">
    <source>
        <dbReference type="EMBL" id="OBB87549.1"/>
    </source>
</evidence>
<dbReference type="GO" id="GO:0009307">
    <property type="term" value="P:DNA restriction-modification system"/>
    <property type="evidence" value="ECO:0007669"/>
    <property type="project" value="UniProtKB-KW"/>
</dbReference>
<dbReference type="CDD" id="cd17247">
    <property type="entry name" value="RMtype1_S_Eco2747I-TRD2-CR2_like"/>
    <property type="match status" value="1"/>
</dbReference>
<evidence type="ECO:0000256" key="1">
    <source>
        <dbReference type="ARBA" id="ARBA00010923"/>
    </source>
</evidence>
<gene>
    <name evidence="5" type="ORF">A5779_32640</name>
</gene>
<comment type="caution">
    <text evidence="5">The sequence shown here is derived from an EMBL/GenBank/DDBJ whole genome shotgun (WGS) entry which is preliminary data.</text>
</comment>
<dbReference type="Gene3D" id="3.90.220.20">
    <property type="entry name" value="DNA methylase specificity domains"/>
    <property type="match status" value="2"/>
</dbReference>
<keyword evidence="3" id="KW-0238">DNA-binding</keyword>
<dbReference type="AlphaFoldDB" id="A0A1A0VWH7"/>
<dbReference type="OrthoDB" id="3197085at2"/>
<dbReference type="PANTHER" id="PTHR30408">
    <property type="entry name" value="TYPE-1 RESTRICTION ENZYME ECOKI SPECIFICITY PROTEIN"/>
    <property type="match status" value="1"/>
</dbReference>